<feature type="binding site" evidence="8">
    <location>
        <position position="306"/>
    </location>
    <ligand>
        <name>FAD</name>
        <dbReference type="ChEBI" id="CHEBI:57692"/>
    </ligand>
</feature>
<reference evidence="13 14" key="1">
    <citation type="submission" date="2013-08" db="EMBL/GenBank/DDBJ databases">
        <authorList>
            <person name="Huang J."/>
            <person name="Wang G."/>
        </authorList>
    </citation>
    <scope>NUCLEOTIDE SEQUENCE [LARGE SCALE GENOMIC DNA]</scope>
    <source>
        <strain evidence="13 14">JSM 076056</strain>
    </source>
</reference>
<dbReference type="RefSeq" id="WP_026801263.1">
    <property type="nucleotide sequence ID" value="NZ_AULI01000014.1"/>
</dbReference>
<dbReference type="InterPro" id="IPR004099">
    <property type="entry name" value="Pyr_nucl-diS_OxRdtase_dimer"/>
</dbReference>
<accession>A0A0A5GEZ2</accession>
<dbReference type="PANTHER" id="PTHR43014:SF2">
    <property type="entry name" value="MERCURIC REDUCTASE"/>
    <property type="match status" value="1"/>
</dbReference>
<feature type="binding site" evidence="8">
    <location>
        <begin position="139"/>
        <end position="141"/>
    </location>
    <ligand>
        <name>FAD</name>
        <dbReference type="ChEBI" id="CHEBI:57692"/>
    </ligand>
</feature>
<keyword evidence="6" id="KW-1015">Disulfide bond</keyword>
<dbReference type="InterPro" id="IPR036188">
    <property type="entry name" value="FAD/NAD-bd_sf"/>
</dbReference>
<dbReference type="InterPro" id="IPR012999">
    <property type="entry name" value="Pyr_OxRdtase_I_AS"/>
</dbReference>
<evidence type="ECO:0000256" key="5">
    <source>
        <dbReference type="ARBA" id="ARBA00023002"/>
    </source>
</evidence>
<feature type="binding site" evidence="8">
    <location>
        <position position="199"/>
    </location>
    <ligand>
        <name>NAD(+)</name>
        <dbReference type="ChEBI" id="CHEBI:57540"/>
    </ligand>
</feature>
<keyword evidence="14" id="KW-1185">Reference proteome</keyword>
<dbReference type="Proteomes" id="UP000030528">
    <property type="component" value="Unassembled WGS sequence"/>
</dbReference>
<dbReference type="Gene3D" id="3.30.390.30">
    <property type="match status" value="1"/>
</dbReference>
<gene>
    <name evidence="13" type="ORF">N781_06995</name>
</gene>
<keyword evidence="4" id="KW-0521">NADP</keyword>
<dbReference type="PRINTS" id="PR00368">
    <property type="entry name" value="FADPNR"/>
</dbReference>
<comment type="similarity">
    <text evidence="1 10">Belongs to the class-I pyridine nucleotide-disulfide oxidoreductase family.</text>
</comment>
<evidence type="ECO:0000256" key="1">
    <source>
        <dbReference type="ARBA" id="ARBA00007532"/>
    </source>
</evidence>
<dbReference type="GO" id="GO:0016668">
    <property type="term" value="F:oxidoreductase activity, acting on a sulfur group of donors, NAD(P) as acceptor"/>
    <property type="evidence" value="ECO:0007669"/>
    <property type="project" value="InterPro"/>
</dbReference>
<comment type="cofactor">
    <cofactor evidence="8">
        <name>FAD</name>
        <dbReference type="ChEBI" id="CHEBI:57692"/>
    </cofactor>
    <text evidence="8">Binds 1 FAD per subunit.</text>
</comment>
<sequence length="474" mass="51805">MKKYDIIVIGGGSGGLTVASGAASLGAKTALIEKRDTLGGDCLHFGCVPSKAFIEAANEVHAAKHIQDLGIETSGKISLKAVNDRVRQAIAHIQEHDSIERFEELGVDVYNGKATFKNDHEIDIEGQESLYGKRIVISTGSSPMVPPIEGLDEVDFITNESVFTMEQLPEKMTFIGGGPIGLELAQAMSRLGSEVTVIEAGPTLLGKEDQDIQKQAQAILERELHVVTGASVQRVRMENGKKMVYYSVDGEETSIASDEIFLATGRTPNSGSLQLDNAGVETDKKGFISVDATLRTNVGHIFAIGDINGTLPFTHVAGEEGKLVVQNALYGLSRKMSYDYMPWNTYLTPEVFHVGLTQQEAQEKHEEVLIYTNQLEEVDRFVTDQSYEGFVKIITDTKGKIVGAHAIGTGAGDWMQTVVQAMAEGNKIGDLSNMVYPYPNHAEAVKRTADQYWRNKLFSGPVQQVSSLFLKWFR</sequence>
<evidence type="ECO:0000256" key="6">
    <source>
        <dbReference type="ARBA" id="ARBA00023157"/>
    </source>
</evidence>
<keyword evidence="7 10" id="KW-0676">Redox-active center</keyword>
<dbReference type="EMBL" id="AVPE01000014">
    <property type="protein sequence ID" value="KGX90534.1"/>
    <property type="molecule type" value="Genomic_DNA"/>
</dbReference>
<dbReference type="PANTHER" id="PTHR43014">
    <property type="entry name" value="MERCURIC REDUCTASE"/>
    <property type="match status" value="1"/>
</dbReference>
<dbReference type="SUPFAM" id="SSF55424">
    <property type="entry name" value="FAD/NAD-linked reductases, dimerisation (C-terminal) domain"/>
    <property type="match status" value="1"/>
</dbReference>
<evidence type="ECO:0000259" key="11">
    <source>
        <dbReference type="Pfam" id="PF02852"/>
    </source>
</evidence>
<keyword evidence="8" id="KW-0547">Nucleotide-binding</keyword>
<evidence type="ECO:0000256" key="2">
    <source>
        <dbReference type="ARBA" id="ARBA00022630"/>
    </source>
</evidence>
<evidence type="ECO:0000256" key="10">
    <source>
        <dbReference type="RuleBase" id="RU003691"/>
    </source>
</evidence>
<evidence type="ECO:0000256" key="4">
    <source>
        <dbReference type="ARBA" id="ARBA00022857"/>
    </source>
</evidence>
<dbReference type="OrthoDB" id="9800167at2"/>
<evidence type="ECO:0000313" key="13">
    <source>
        <dbReference type="EMBL" id="KGX90534.1"/>
    </source>
</evidence>
<dbReference type="Gene3D" id="3.50.50.60">
    <property type="entry name" value="FAD/NAD(P)-binding domain"/>
    <property type="match status" value="2"/>
</dbReference>
<protein>
    <submittedName>
        <fullName evidence="13">FAD-dependent pyridine nucleotide-disulfide oxidoreductase</fullName>
    </submittedName>
</protein>
<evidence type="ECO:0000256" key="9">
    <source>
        <dbReference type="PIRSR" id="PIRSR000350-4"/>
    </source>
</evidence>
<keyword evidence="3 8" id="KW-0274">FAD</keyword>
<dbReference type="eggNOG" id="COG1249">
    <property type="taxonomic scope" value="Bacteria"/>
</dbReference>
<feature type="binding site" evidence="8">
    <location>
        <begin position="176"/>
        <end position="183"/>
    </location>
    <ligand>
        <name>NAD(+)</name>
        <dbReference type="ChEBI" id="CHEBI:57540"/>
    </ligand>
</feature>
<evidence type="ECO:0000313" key="14">
    <source>
        <dbReference type="Proteomes" id="UP000030528"/>
    </source>
</evidence>
<dbReference type="Pfam" id="PF07992">
    <property type="entry name" value="Pyr_redox_2"/>
    <property type="match status" value="1"/>
</dbReference>
<feature type="domain" description="Pyridine nucleotide-disulphide oxidoreductase dimerisation" evidence="11">
    <location>
        <begin position="341"/>
        <end position="448"/>
    </location>
</feature>
<name>A0A0A5GEZ2_9BACI</name>
<dbReference type="InterPro" id="IPR001100">
    <property type="entry name" value="Pyr_nuc-diS_OxRdtase"/>
</dbReference>
<organism evidence="13 14">
    <name type="scientific">Pontibacillus halophilus JSM 076056 = DSM 19796</name>
    <dbReference type="NCBI Taxonomy" id="1385510"/>
    <lineage>
        <taxon>Bacteria</taxon>
        <taxon>Bacillati</taxon>
        <taxon>Bacillota</taxon>
        <taxon>Bacilli</taxon>
        <taxon>Bacillales</taxon>
        <taxon>Bacillaceae</taxon>
        <taxon>Pontibacillus</taxon>
    </lineage>
</organism>
<evidence type="ECO:0000256" key="3">
    <source>
        <dbReference type="ARBA" id="ARBA00022827"/>
    </source>
</evidence>
<keyword evidence="5 10" id="KW-0560">Oxidoreductase</keyword>
<dbReference type="GO" id="GO:0050660">
    <property type="term" value="F:flavin adenine dinucleotide binding"/>
    <property type="evidence" value="ECO:0007669"/>
    <property type="project" value="TreeGrafter"/>
</dbReference>
<feature type="domain" description="FAD/NAD(P)-binding" evidence="12">
    <location>
        <begin position="4"/>
        <end position="321"/>
    </location>
</feature>
<dbReference type="InterPro" id="IPR016156">
    <property type="entry name" value="FAD/NAD-linked_Rdtase_dimer_sf"/>
</dbReference>
<evidence type="ECO:0000256" key="7">
    <source>
        <dbReference type="ARBA" id="ARBA00023284"/>
    </source>
</evidence>
<evidence type="ECO:0000259" key="12">
    <source>
        <dbReference type="Pfam" id="PF07992"/>
    </source>
</evidence>
<feature type="binding site" evidence="8">
    <location>
        <position position="265"/>
    </location>
    <ligand>
        <name>NAD(+)</name>
        <dbReference type="ChEBI" id="CHEBI:57540"/>
    </ligand>
</feature>
<proteinExistence type="inferred from homology"/>
<comment type="caution">
    <text evidence="13">The sequence shown here is derived from an EMBL/GenBank/DDBJ whole genome shotgun (WGS) entry which is preliminary data.</text>
</comment>
<feature type="binding site" evidence="8">
    <location>
        <position position="51"/>
    </location>
    <ligand>
        <name>FAD</name>
        <dbReference type="ChEBI" id="CHEBI:57692"/>
    </ligand>
</feature>
<dbReference type="PROSITE" id="PS00076">
    <property type="entry name" value="PYRIDINE_REDOX_1"/>
    <property type="match status" value="1"/>
</dbReference>
<keyword evidence="2 10" id="KW-0285">Flavoprotein</keyword>
<dbReference type="PIRSF" id="PIRSF000350">
    <property type="entry name" value="Mercury_reductase_MerA"/>
    <property type="match status" value="1"/>
</dbReference>
<dbReference type="SUPFAM" id="SSF51905">
    <property type="entry name" value="FAD/NAD(P)-binding domain"/>
    <property type="match status" value="1"/>
</dbReference>
<keyword evidence="8" id="KW-0520">NAD</keyword>
<dbReference type="InterPro" id="IPR023753">
    <property type="entry name" value="FAD/NAD-binding_dom"/>
</dbReference>
<dbReference type="STRING" id="1385510.GCA_000425205_03004"/>
<evidence type="ECO:0000256" key="8">
    <source>
        <dbReference type="PIRSR" id="PIRSR000350-3"/>
    </source>
</evidence>
<feature type="disulfide bond" description="Redox-active" evidence="9">
    <location>
        <begin position="42"/>
        <end position="47"/>
    </location>
</feature>
<dbReference type="PRINTS" id="PR00411">
    <property type="entry name" value="PNDRDTASEI"/>
</dbReference>
<dbReference type="Pfam" id="PF02852">
    <property type="entry name" value="Pyr_redox_dim"/>
    <property type="match status" value="1"/>
</dbReference>
<dbReference type="GO" id="GO:0003955">
    <property type="term" value="F:NAD(P)H dehydrogenase (quinone) activity"/>
    <property type="evidence" value="ECO:0007669"/>
    <property type="project" value="TreeGrafter"/>
</dbReference>
<dbReference type="AlphaFoldDB" id="A0A0A5GEZ2"/>